<feature type="region of interest" description="Disordered" evidence="1">
    <location>
        <begin position="569"/>
        <end position="639"/>
    </location>
</feature>
<comment type="caution">
    <text evidence="2">The sequence shown here is derived from an EMBL/GenBank/DDBJ whole genome shotgun (WGS) entry which is preliminary data.</text>
</comment>
<proteinExistence type="predicted"/>
<protein>
    <submittedName>
        <fullName evidence="2">Pre-rna processing pih1 nop17 protein</fullName>
    </submittedName>
</protein>
<dbReference type="AlphaFoldDB" id="A0A2C6KXD3"/>
<evidence type="ECO:0000313" key="3">
    <source>
        <dbReference type="Proteomes" id="UP000221165"/>
    </source>
</evidence>
<feature type="compositionally biased region" description="Basic and acidic residues" evidence="1">
    <location>
        <begin position="601"/>
        <end position="639"/>
    </location>
</feature>
<feature type="compositionally biased region" description="Polar residues" evidence="1">
    <location>
        <begin position="223"/>
        <end position="237"/>
    </location>
</feature>
<dbReference type="RefSeq" id="XP_067922358.1">
    <property type="nucleotide sequence ID" value="XM_068065666.1"/>
</dbReference>
<name>A0A2C6KXD3_9APIC</name>
<keyword evidence="3" id="KW-1185">Reference proteome</keyword>
<feature type="region of interest" description="Disordered" evidence="1">
    <location>
        <begin position="58"/>
        <end position="102"/>
    </location>
</feature>
<dbReference type="GeneID" id="94428877"/>
<sequence>MLSPSSSCPPSTSVVGAAQAFWSMLDDLAEADPQAYQSFIRQQVHGFMNTARSSGRAVMHSTDSVVPSGATPSSFTGPRSEDEASDFCRSLPARPPAPFRPSPGFVIRTQLEVWRRRRQVAAEEENSSLLPSGRVPSLIVDLDDKQESEEGDTDKEKSDEGHQVVDRFDYFINVCSSSLVKCPTRKQDGKECGTSEDLVDSNIPVSVGLRRLLPSRNTDDDQTNTCRPQGSKMAPSTSLCREEVSPSDSRMNAGNRKLPVASLTPVPLLLPGEDELTGEPVYGHLGKNQGDKRRVCVDVCVHPVVIQKCRVDLKFKFYVAATCISRLLMLEQLLLVRCRVGSCSAPCASFPDTPQSSRSTSSAAGIEKLLRVASPEDSEAEKAEEDGHGELRDFFGSSKAAASAALSFVALREKLAFGGARRDWDEEVRMAEGCLRFPKLRYKGGTAPAQHTLQADCVGQAQGRKEQKECYDGGRGKNREGHQGEGSPRTQERGAKGLPVSSAVNARNRGTKSHQGGGNKDTRVSGVRSPLAPNGETLREETELRQREDNSEVGLDLVARALSARDKATQRALAGRRRAGQKDGEPTPPLIEVIGTGDSQCEDKEPHTEENEHEVVWRHETKTKQENDGEEQRDWDEGGMLKEQVREFLLEEVKTRRHRPSSILRGSSSPSNSVVLSSRVTGTTSRLAEATGTPEATGAPEDSAPVLSPPQSWSRIPASPFLPSSSACLPLSPAEPEASVASSVPGLCGAAPSGCSSPSPPEVVTASSSSFCHFSSPSSSRSEGATESLCPRSCTGIKSSSGPVADASAAGDGGGLWRVTHHGRDETREIRIVFSHPVVPDKLEVTGSHKEIEVAGALLESTSEPGEASLTEKAQGALDGKNREQSFYIRLPLPYVVDPDQVDARLKKKKNTLVLLCRPLKS</sequence>
<dbReference type="EMBL" id="MIGC01002659">
    <property type="protein sequence ID" value="PHJ20672.1"/>
    <property type="molecule type" value="Genomic_DNA"/>
</dbReference>
<feature type="compositionally biased region" description="Basic and acidic residues" evidence="1">
    <location>
        <begin position="537"/>
        <end position="550"/>
    </location>
</feature>
<feature type="region of interest" description="Disordered" evidence="1">
    <location>
        <begin position="655"/>
        <end position="712"/>
    </location>
</feature>
<feature type="region of interest" description="Disordered" evidence="1">
    <location>
        <begin position="468"/>
        <end position="553"/>
    </location>
</feature>
<dbReference type="VEuPathDB" id="ToxoDB:CSUI_005490"/>
<feature type="compositionally biased region" description="Low complexity" evidence="1">
    <location>
        <begin position="661"/>
        <end position="680"/>
    </location>
</feature>
<dbReference type="OrthoDB" id="333137at2759"/>
<organism evidence="2 3">
    <name type="scientific">Cystoisospora suis</name>
    <dbReference type="NCBI Taxonomy" id="483139"/>
    <lineage>
        <taxon>Eukaryota</taxon>
        <taxon>Sar</taxon>
        <taxon>Alveolata</taxon>
        <taxon>Apicomplexa</taxon>
        <taxon>Conoidasida</taxon>
        <taxon>Coccidia</taxon>
        <taxon>Eucoccidiorida</taxon>
        <taxon>Eimeriorina</taxon>
        <taxon>Sarcocystidae</taxon>
        <taxon>Cystoisospora</taxon>
    </lineage>
</organism>
<evidence type="ECO:0000313" key="2">
    <source>
        <dbReference type="EMBL" id="PHJ20672.1"/>
    </source>
</evidence>
<feature type="compositionally biased region" description="Low complexity" evidence="1">
    <location>
        <begin position="688"/>
        <end position="701"/>
    </location>
</feature>
<reference evidence="2 3" key="1">
    <citation type="journal article" date="2017" name="Int. J. Parasitol.">
        <title>The genome of the protozoan parasite Cystoisospora suis and a reverse vaccinology approach to identify vaccine candidates.</title>
        <authorList>
            <person name="Palmieri N."/>
            <person name="Shrestha A."/>
            <person name="Ruttkowski B."/>
            <person name="Beck T."/>
            <person name="Vogl C."/>
            <person name="Tomley F."/>
            <person name="Blake D.P."/>
            <person name="Joachim A."/>
        </authorList>
    </citation>
    <scope>NUCLEOTIDE SEQUENCE [LARGE SCALE GENOMIC DNA]</scope>
    <source>
        <strain evidence="2 3">Wien I</strain>
    </source>
</reference>
<gene>
    <name evidence="2" type="ORF">CSUI_005490</name>
</gene>
<accession>A0A2C6KXD3</accession>
<feature type="compositionally biased region" description="Polar residues" evidence="1">
    <location>
        <begin position="61"/>
        <end position="77"/>
    </location>
</feature>
<evidence type="ECO:0000256" key="1">
    <source>
        <dbReference type="SAM" id="MobiDB-lite"/>
    </source>
</evidence>
<dbReference type="Proteomes" id="UP000221165">
    <property type="component" value="Unassembled WGS sequence"/>
</dbReference>
<feature type="compositionally biased region" description="Basic and acidic residues" evidence="1">
    <location>
        <begin position="468"/>
        <end position="483"/>
    </location>
</feature>
<feature type="region of interest" description="Disordered" evidence="1">
    <location>
        <begin position="214"/>
        <end position="237"/>
    </location>
</feature>